<sequence>MTRRRSRAQPTPMTQSAAILPIFSSPRPLPSQQSYLGENYAAPTGAVRQEAPPAYHGKEPLEGETVISADAPPAQTEMPPAYVTPALALPPPAYVRDNDTRQPDQAA</sequence>
<reference evidence="2 3" key="1">
    <citation type="journal article" date="2016" name="Mol. Biol. Evol.">
        <title>Comparative Genomics of Early-Diverging Mushroom-Forming Fungi Provides Insights into the Origins of Lignocellulose Decay Capabilities.</title>
        <authorList>
            <person name="Nagy L.G."/>
            <person name="Riley R."/>
            <person name="Tritt A."/>
            <person name="Adam C."/>
            <person name="Daum C."/>
            <person name="Floudas D."/>
            <person name="Sun H."/>
            <person name="Yadav J.S."/>
            <person name="Pangilinan J."/>
            <person name="Larsson K.H."/>
            <person name="Matsuura K."/>
            <person name="Barry K."/>
            <person name="Labutti K."/>
            <person name="Kuo R."/>
            <person name="Ohm R.A."/>
            <person name="Bhattacharya S.S."/>
            <person name="Shirouzu T."/>
            <person name="Yoshinaga Y."/>
            <person name="Martin F.M."/>
            <person name="Grigoriev I.V."/>
            <person name="Hibbett D.S."/>
        </authorList>
    </citation>
    <scope>NUCLEOTIDE SEQUENCE [LARGE SCALE GENOMIC DNA]</scope>
    <source>
        <strain evidence="2 3">L-15889</strain>
    </source>
</reference>
<dbReference type="AlphaFoldDB" id="A0A165LGS7"/>
<name>A0A165LGS7_9APHY</name>
<evidence type="ECO:0000313" key="2">
    <source>
        <dbReference type="EMBL" id="KZT64398.1"/>
    </source>
</evidence>
<protein>
    <submittedName>
        <fullName evidence="2">Uncharacterized protein</fullName>
    </submittedName>
</protein>
<accession>A0A165LGS7</accession>
<organism evidence="2 3">
    <name type="scientific">Daedalea quercina L-15889</name>
    <dbReference type="NCBI Taxonomy" id="1314783"/>
    <lineage>
        <taxon>Eukaryota</taxon>
        <taxon>Fungi</taxon>
        <taxon>Dikarya</taxon>
        <taxon>Basidiomycota</taxon>
        <taxon>Agaricomycotina</taxon>
        <taxon>Agaricomycetes</taxon>
        <taxon>Polyporales</taxon>
        <taxon>Fomitopsis</taxon>
    </lineage>
</organism>
<keyword evidence="3" id="KW-1185">Reference proteome</keyword>
<proteinExistence type="predicted"/>
<dbReference type="OrthoDB" id="2800372at2759"/>
<feature type="compositionally biased region" description="Polar residues" evidence="1">
    <location>
        <begin position="8"/>
        <end position="17"/>
    </location>
</feature>
<evidence type="ECO:0000256" key="1">
    <source>
        <dbReference type="SAM" id="MobiDB-lite"/>
    </source>
</evidence>
<dbReference type="Proteomes" id="UP000076727">
    <property type="component" value="Unassembled WGS sequence"/>
</dbReference>
<gene>
    <name evidence="2" type="ORF">DAEQUDRAFT_613302</name>
</gene>
<feature type="region of interest" description="Disordered" evidence="1">
    <location>
        <begin position="1"/>
        <end position="107"/>
    </location>
</feature>
<feature type="compositionally biased region" description="Basic and acidic residues" evidence="1">
    <location>
        <begin position="96"/>
        <end position="107"/>
    </location>
</feature>
<evidence type="ECO:0000313" key="3">
    <source>
        <dbReference type="Proteomes" id="UP000076727"/>
    </source>
</evidence>
<dbReference type="EMBL" id="KV429130">
    <property type="protein sequence ID" value="KZT64398.1"/>
    <property type="molecule type" value="Genomic_DNA"/>
</dbReference>